<reference evidence="24 25" key="1">
    <citation type="journal article" date="2013" name="Genome Biol.">
        <title>Genome of Acanthamoeba castellanii highlights extensive lateral gene transfer and early evolution of tyrosine kinase signaling.</title>
        <authorList>
            <person name="Clarke M."/>
            <person name="Lohan A.J."/>
            <person name="Liu B."/>
            <person name="Lagkouvardos I."/>
            <person name="Roy S."/>
            <person name="Zafar N."/>
            <person name="Bertelli C."/>
            <person name="Schilde C."/>
            <person name="Kianianmomeni A."/>
            <person name="Burglin T.R."/>
            <person name="Frech C."/>
            <person name="Turcotte B."/>
            <person name="Kopec K.O."/>
            <person name="Synnott J.M."/>
            <person name="Choo C."/>
            <person name="Paponov I."/>
            <person name="Finkler A."/>
            <person name="Soon Heng Tan C."/>
            <person name="Hutchins A.P."/>
            <person name="Weinmeier T."/>
            <person name="Rattei T."/>
            <person name="Chu J.S."/>
            <person name="Gimenez G."/>
            <person name="Irimia M."/>
            <person name="Rigden D.J."/>
            <person name="Fitzpatrick D.A."/>
            <person name="Lorenzo-Morales J."/>
            <person name="Bateman A."/>
            <person name="Chiu C.H."/>
            <person name="Tang P."/>
            <person name="Hegemann P."/>
            <person name="Fromm H."/>
            <person name="Raoult D."/>
            <person name="Greub G."/>
            <person name="Miranda-Saavedra D."/>
            <person name="Chen N."/>
            <person name="Nash P."/>
            <person name="Ginger M.L."/>
            <person name="Horn M."/>
            <person name="Schaap P."/>
            <person name="Caler L."/>
            <person name="Loftus B."/>
        </authorList>
    </citation>
    <scope>NUCLEOTIDE SEQUENCE [LARGE SCALE GENOMIC DNA]</scope>
    <source>
        <strain evidence="24 25">Neff</strain>
    </source>
</reference>
<evidence type="ECO:0000256" key="8">
    <source>
        <dbReference type="ARBA" id="ARBA00022692"/>
    </source>
</evidence>
<evidence type="ECO:0000256" key="9">
    <source>
        <dbReference type="ARBA" id="ARBA00022741"/>
    </source>
</evidence>
<feature type="modified residue" description="4-aspartylphosphate" evidence="19">
    <location>
        <position position="902"/>
    </location>
</feature>
<evidence type="ECO:0000256" key="2">
    <source>
        <dbReference type="ARBA" id="ARBA00001935"/>
    </source>
</evidence>
<keyword evidence="14 21" id="KW-1133">Transmembrane helix</keyword>
<dbReference type="InterPro" id="IPR036890">
    <property type="entry name" value="HATPase_C_sf"/>
</dbReference>
<evidence type="ECO:0000256" key="14">
    <source>
        <dbReference type="ARBA" id="ARBA00022989"/>
    </source>
</evidence>
<keyword evidence="17 21" id="KW-0472">Membrane</keyword>
<evidence type="ECO:0000256" key="12">
    <source>
        <dbReference type="ARBA" id="ARBA00022824"/>
    </source>
</evidence>
<dbReference type="Gene3D" id="3.40.50.2300">
    <property type="match status" value="1"/>
</dbReference>
<dbReference type="Gene3D" id="3.30.450.40">
    <property type="match status" value="1"/>
</dbReference>
<dbReference type="PANTHER" id="PTHR45339">
    <property type="entry name" value="HYBRID SIGNAL TRANSDUCTION HISTIDINE KINASE J"/>
    <property type="match status" value="1"/>
</dbReference>
<dbReference type="InterPro" id="IPR036097">
    <property type="entry name" value="HisK_dim/P_sf"/>
</dbReference>
<dbReference type="InterPro" id="IPR003661">
    <property type="entry name" value="HisK_dim/P_dom"/>
</dbReference>
<dbReference type="GeneID" id="14915550"/>
<dbReference type="InterPro" id="IPR029016">
    <property type="entry name" value="GAF-like_dom_sf"/>
</dbReference>
<dbReference type="InterPro" id="IPR005467">
    <property type="entry name" value="His_kinase_dom"/>
</dbReference>
<dbReference type="SMART" id="SM00448">
    <property type="entry name" value="REC"/>
    <property type="match status" value="1"/>
</dbReference>
<feature type="region of interest" description="Disordered" evidence="20">
    <location>
        <begin position="729"/>
        <end position="761"/>
    </location>
</feature>
<feature type="domain" description="Response regulatory" evidence="23">
    <location>
        <begin position="854"/>
        <end position="975"/>
    </location>
</feature>
<dbReference type="OrthoDB" id="21225at2759"/>
<keyword evidence="16" id="KW-0902">Two-component regulatory system</keyword>
<dbReference type="SUPFAM" id="SSF47384">
    <property type="entry name" value="Homodimeric domain of signal transducing histidine kinase"/>
    <property type="match status" value="1"/>
</dbReference>
<name>L8GQL7_ACACF</name>
<keyword evidence="8 21" id="KW-0812">Transmembrane</keyword>
<dbReference type="EMBL" id="KB008040">
    <property type="protein sequence ID" value="ELR14948.1"/>
    <property type="molecule type" value="Genomic_DNA"/>
</dbReference>
<evidence type="ECO:0000256" key="11">
    <source>
        <dbReference type="ARBA" id="ARBA00022777"/>
    </source>
</evidence>
<keyword evidence="7" id="KW-0808">Transferase</keyword>
<evidence type="ECO:0000256" key="3">
    <source>
        <dbReference type="ARBA" id="ARBA00004477"/>
    </source>
</evidence>
<evidence type="ECO:0000256" key="15">
    <source>
        <dbReference type="ARBA" id="ARBA00023008"/>
    </source>
</evidence>
<dbReference type="PANTHER" id="PTHR45339:SF3">
    <property type="entry name" value="HISTIDINE KINASE"/>
    <property type="match status" value="1"/>
</dbReference>
<dbReference type="SMART" id="SM00388">
    <property type="entry name" value="HisKA"/>
    <property type="match status" value="1"/>
</dbReference>
<evidence type="ECO:0000256" key="18">
    <source>
        <dbReference type="ARBA" id="ARBA00023157"/>
    </source>
</evidence>
<feature type="compositionally biased region" description="Low complexity" evidence="20">
    <location>
        <begin position="741"/>
        <end position="758"/>
    </location>
</feature>
<evidence type="ECO:0000256" key="5">
    <source>
        <dbReference type="ARBA" id="ARBA00012438"/>
    </source>
</evidence>
<dbReference type="PROSITE" id="PS50109">
    <property type="entry name" value="HIS_KIN"/>
    <property type="match status" value="1"/>
</dbReference>
<dbReference type="Pfam" id="PF02518">
    <property type="entry name" value="HATPase_c"/>
    <property type="match status" value="1"/>
</dbReference>
<dbReference type="InterPro" id="IPR003594">
    <property type="entry name" value="HATPase_dom"/>
</dbReference>
<evidence type="ECO:0000256" key="13">
    <source>
        <dbReference type="ARBA" id="ARBA00022840"/>
    </source>
</evidence>
<evidence type="ECO:0000259" key="22">
    <source>
        <dbReference type="PROSITE" id="PS50109"/>
    </source>
</evidence>
<proteinExistence type="inferred from homology"/>
<dbReference type="Pfam" id="PF25487">
    <property type="entry name" value="ETR1_N"/>
    <property type="match status" value="1"/>
</dbReference>
<evidence type="ECO:0000259" key="23">
    <source>
        <dbReference type="PROSITE" id="PS50110"/>
    </source>
</evidence>
<dbReference type="AlphaFoldDB" id="L8GQL7"/>
<comment type="catalytic activity">
    <reaction evidence="1">
        <text>ATP + protein L-histidine = ADP + protein N-phospho-L-histidine.</text>
        <dbReference type="EC" id="2.7.13.3"/>
    </reaction>
</comment>
<dbReference type="InterPro" id="IPR011006">
    <property type="entry name" value="CheY-like_superfamily"/>
</dbReference>
<evidence type="ECO:0000313" key="25">
    <source>
        <dbReference type="Proteomes" id="UP000011083"/>
    </source>
</evidence>
<dbReference type="Gene3D" id="1.10.287.130">
    <property type="match status" value="1"/>
</dbReference>
<feature type="transmembrane region" description="Helical" evidence="21">
    <location>
        <begin position="33"/>
        <end position="57"/>
    </location>
</feature>
<keyword evidence="12" id="KW-0256">Endoplasmic reticulum</keyword>
<dbReference type="Pfam" id="PF00072">
    <property type="entry name" value="Response_reg"/>
    <property type="match status" value="1"/>
</dbReference>
<feature type="region of interest" description="Disordered" evidence="20">
    <location>
        <begin position="785"/>
        <end position="833"/>
    </location>
</feature>
<dbReference type="InterPro" id="IPR058544">
    <property type="entry name" value="ETR1_N"/>
</dbReference>
<dbReference type="InterPro" id="IPR003018">
    <property type="entry name" value="GAF"/>
</dbReference>
<dbReference type="SUPFAM" id="SSF55874">
    <property type="entry name" value="ATPase domain of HSP90 chaperone/DNA topoisomerase II/histidine kinase"/>
    <property type="match status" value="1"/>
</dbReference>
<dbReference type="RefSeq" id="XP_004336961.1">
    <property type="nucleotide sequence ID" value="XM_004336913.1"/>
</dbReference>
<comment type="subcellular location">
    <subcellularLocation>
        <location evidence="3">Endoplasmic reticulum membrane</location>
        <topology evidence="3">Multi-pass membrane protein</topology>
    </subcellularLocation>
</comment>
<organism evidence="24 25">
    <name type="scientific">Acanthamoeba castellanii (strain ATCC 30010 / Neff)</name>
    <dbReference type="NCBI Taxonomy" id="1257118"/>
    <lineage>
        <taxon>Eukaryota</taxon>
        <taxon>Amoebozoa</taxon>
        <taxon>Discosea</taxon>
        <taxon>Longamoebia</taxon>
        <taxon>Centramoebida</taxon>
        <taxon>Acanthamoebidae</taxon>
        <taxon>Acanthamoeba</taxon>
    </lineage>
</organism>
<keyword evidence="9" id="KW-0547">Nucleotide-binding</keyword>
<dbReference type="EC" id="2.7.13.3" evidence="5"/>
<dbReference type="InterPro" id="IPR001789">
    <property type="entry name" value="Sig_transdc_resp-reg_receiver"/>
</dbReference>
<evidence type="ECO:0000256" key="10">
    <source>
        <dbReference type="ARBA" id="ARBA00022745"/>
    </source>
</evidence>
<dbReference type="Gene3D" id="3.30.565.10">
    <property type="entry name" value="Histidine kinase-like ATPase, C-terminal domain"/>
    <property type="match status" value="1"/>
</dbReference>
<evidence type="ECO:0000256" key="4">
    <source>
        <dbReference type="ARBA" id="ARBA00009842"/>
    </source>
</evidence>
<gene>
    <name evidence="24" type="ORF">ACA1_051910</name>
</gene>
<protein>
    <recommendedName>
        <fullName evidence="5">histidine kinase</fullName>
        <ecNumber evidence="5">2.7.13.3</ecNumber>
    </recommendedName>
</protein>
<feature type="domain" description="Histidine kinase" evidence="22">
    <location>
        <begin position="450"/>
        <end position="678"/>
    </location>
</feature>
<keyword evidence="10" id="KW-0936">Ethylene signaling pathway</keyword>
<keyword evidence="18" id="KW-1015">Disulfide bond</keyword>
<dbReference type="FunFam" id="1.10.287.130:FF:000002">
    <property type="entry name" value="Two-component osmosensing histidine kinase"/>
    <property type="match status" value="1"/>
</dbReference>
<dbReference type="VEuPathDB" id="AmoebaDB:ACA1_051910"/>
<accession>L8GQL7</accession>
<dbReference type="PROSITE" id="PS50110">
    <property type="entry name" value="RESPONSE_REGULATORY"/>
    <property type="match status" value="1"/>
</dbReference>
<dbReference type="KEGG" id="acan:ACA1_051910"/>
<sequence>MEDEGGGSHDVEAHPLGEEPPADRWEYLSSPKWGYIISAALPSALLLFFVAIIFGVGSGRHGSPTVTFLLSYSDALIALSYFFIPGAIFTVVLKRGDIDRNVWTVWMFGAFIVCCGLTHLVSALCIWFNLGMKVVTAGISYATAIAVYKLIPLALAIPSPIQLEKEINERKDAQRKLQTQYKRSVVLSRVTKEIRRSLKLQDISNATAAQCIDVFDADVCSVYRCDPNPSHGLETSPLEGTSPDDTDHRAVPEGKGKDKEGNDVPNNRGQTHCQPYKWRLLSEYDRWAPDSPKTDKQACSDAEVPMLHLLPGLPEGNTAMVIDFERKEQLTCAPAKLSGVALDESLVNYYRQRRIRSLLCVSVPYQRDSYAVIVLQLRHGSTGRAADDWHLDDIILLQEVITQVAIGLEHAYLLCQANKGRKLAWRNLALERAKEKAEQNSQAKSEFLAVVSHEIRTPMNAICGMTKVLKGSHISREQRDCVQIISSSAKALLSLLNNILDFSKIEAGKTEIHQCPFDLYKCIRNLMGLMSNYTTGRHQKVTLSTLIDPTVPSFVIGDKQHLRQVLINLLSNALKFTPEGSITLRVLTNSTWETSDKEKYAQLHFEVTDTGIGIPHEKQSRLFRPFSQVDSSATRKYEGTGLGLVISKRLCELMGGHMEVHSEEGKGSMFTFTIRVKLQGAVPDYDKCCQLEKNDRRNDARQMAEQILPELQMRTALGALDAAEAQPGAIARPNSPVTNEAAASSSSSSSPSAAPAASDSTTLAPAHSSVFLYNNLNEAARRHIHPQHTHSLPTRLRPITPLPYTPMDSPRLPGTQHYPPPHPEPATGGPRRYSMAVTPKDPVRHSDQYPVIDRILLAEDNTINQKVACKLLSRIGHTQVAAVDAVREANAEGKPFSVILMDLHMPEMDGITASRMIKQEEQERSGTTRPPPYIIACTADLQYGTRKECRQAGMDGYLPKPIKLKELSRVLVHAQMTMLQQKTGLLDDQTAQEPDTASE</sequence>
<dbReference type="Pfam" id="PF00512">
    <property type="entry name" value="HisKA"/>
    <property type="match status" value="1"/>
</dbReference>
<feature type="transmembrane region" description="Helical" evidence="21">
    <location>
        <begin position="105"/>
        <end position="127"/>
    </location>
</feature>
<keyword evidence="13" id="KW-0067">ATP-binding</keyword>
<keyword evidence="6 19" id="KW-0597">Phosphoprotein</keyword>
<evidence type="ECO:0000313" key="24">
    <source>
        <dbReference type="EMBL" id="ELR14948.1"/>
    </source>
</evidence>
<dbReference type="CDD" id="cd16922">
    <property type="entry name" value="HATPase_EvgS-ArcB-TorS-like"/>
    <property type="match status" value="1"/>
</dbReference>
<dbReference type="GO" id="GO:0005524">
    <property type="term" value="F:ATP binding"/>
    <property type="evidence" value="ECO:0007669"/>
    <property type="project" value="UniProtKB-KW"/>
</dbReference>
<evidence type="ECO:0000256" key="6">
    <source>
        <dbReference type="ARBA" id="ARBA00022553"/>
    </source>
</evidence>
<evidence type="ECO:0000256" key="17">
    <source>
        <dbReference type="ARBA" id="ARBA00023136"/>
    </source>
</evidence>
<feature type="transmembrane region" description="Helical" evidence="21">
    <location>
        <begin position="69"/>
        <end position="93"/>
    </location>
</feature>
<keyword evidence="25" id="KW-1185">Reference proteome</keyword>
<dbReference type="InterPro" id="IPR004358">
    <property type="entry name" value="Sig_transdc_His_kin-like_C"/>
</dbReference>
<evidence type="ECO:0000256" key="7">
    <source>
        <dbReference type="ARBA" id="ARBA00022679"/>
    </source>
</evidence>
<dbReference type="Pfam" id="PF01590">
    <property type="entry name" value="GAF"/>
    <property type="match status" value="1"/>
</dbReference>
<evidence type="ECO:0000256" key="1">
    <source>
        <dbReference type="ARBA" id="ARBA00000085"/>
    </source>
</evidence>
<feature type="transmembrane region" description="Helical" evidence="21">
    <location>
        <begin position="134"/>
        <end position="157"/>
    </location>
</feature>
<evidence type="ECO:0000256" key="16">
    <source>
        <dbReference type="ARBA" id="ARBA00023012"/>
    </source>
</evidence>
<evidence type="ECO:0000256" key="20">
    <source>
        <dbReference type="SAM" id="MobiDB-lite"/>
    </source>
</evidence>
<dbReference type="GO" id="GO:0000155">
    <property type="term" value="F:phosphorelay sensor kinase activity"/>
    <property type="evidence" value="ECO:0007669"/>
    <property type="project" value="InterPro"/>
</dbReference>
<comment type="cofactor">
    <cofactor evidence="2">
        <name>Cu cation</name>
        <dbReference type="ChEBI" id="CHEBI:23378"/>
    </cofactor>
</comment>
<dbReference type="Proteomes" id="UP000011083">
    <property type="component" value="Unassembled WGS sequence"/>
</dbReference>
<dbReference type="SMART" id="SM00065">
    <property type="entry name" value="GAF"/>
    <property type="match status" value="1"/>
</dbReference>
<feature type="compositionally biased region" description="Basic and acidic residues" evidence="20">
    <location>
        <begin position="245"/>
        <end position="262"/>
    </location>
</feature>
<dbReference type="PRINTS" id="PR00344">
    <property type="entry name" value="BCTRLSENSOR"/>
</dbReference>
<evidence type="ECO:0000256" key="21">
    <source>
        <dbReference type="SAM" id="Phobius"/>
    </source>
</evidence>
<dbReference type="CDD" id="cd17546">
    <property type="entry name" value="REC_hyHK_CKI1_RcsC-like"/>
    <property type="match status" value="1"/>
</dbReference>
<evidence type="ECO:0000256" key="19">
    <source>
        <dbReference type="PROSITE-ProRule" id="PRU00169"/>
    </source>
</evidence>
<dbReference type="SUPFAM" id="SSF52172">
    <property type="entry name" value="CheY-like"/>
    <property type="match status" value="1"/>
</dbReference>
<dbReference type="SMART" id="SM00387">
    <property type="entry name" value="HATPase_c"/>
    <property type="match status" value="1"/>
</dbReference>
<feature type="region of interest" description="Disordered" evidence="20">
    <location>
        <begin position="231"/>
        <end position="272"/>
    </location>
</feature>
<comment type="similarity">
    <text evidence="4">Belongs to the ethylene receptor family.</text>
</comment>
<keyword evidence="11 24" id="KW-0418">Kinase</keyword>
<keyword evidence="15" id="KW-0186">Copper</keyword>
<dbReference type="SUPFAM" id="SSF55781">
    <property type="entry name" value="GAF domain-like"/>
    <property type="match status" value="1"/>
</dbReference>
<dbReference type="CDD" id="cd00082">
    <property type="entry name" value="HisKA"/>
    <property type="match status" value="1"/>
</dbReference>
<dbReference type="FunFam" id="3.30.565.10:FF:000010">
    <property type="entry name" value="Sensor histidine kinase RcsC"/>
    <property type="match status" value="1"/>
</dbReference>